<feature type="non-terminal residue" evidence="1">
    <location>
        <position position="1"/>
    </location>
</feature>
<feature type="non-terminal residue" evidence="1">
    <location>
        <position position="82"/>
    </location>
</feature>
<organism evidence="1 2">
    <name type="scientific">Suillus discolor</name>
    <dbReference type="NCBI Taxonomy" id="1912936"/>
    <lineage>
        <taxon>Eukaryota</taxon>
        <taxon>Fungi</taxon>
        <taxon>Dikarya</taxon>
        <taxon>Basidiomycota</taxon>
        <taxon>Agaricomycotina</taxon>
        <taxon>Agaricomycetes</taxon>
        <taxon>Agaricomycetidae</taxon>
        <taxon>Boletales</taxon>
        <taxon>Suillineae</taxon>
        <taxon>Suillaceae</taxon>
        <taxon>Suillus</taxon>
    </lineage>
</organism>
<name>A0A9P7F3V5_9AGAM</name>
<accession>A0A9P7F3V5</accession>
<dbReference type="Proteomes" id="UP000823399">
    <property type="component" value="Unassembled WGS sequence"/>
</dbReference>
<sequence>QDIICTVNLQHNCIDSKCVDMRQQHLHQEWIQTIQTKPVVDHQPTPYFFLNAYSIHNCDLIQLVIPEALCESPLRVANPAEV</sequence>
<dbReference type="GeneID" id="64692420"/>
<dbReference type="EMBL" id="JABBWM010000040">
    <property type="protein sequence ID" value="KAG2104657.1"/>
    <property type="molecule type" value="Genomic_DNA"/>
</dbReference>
<protein>
    <submittedName>
        <fullName evidence="1">Uncharacterized protein</fullName>
    </submittedName>
</protein>
<proteinExistence type="predicted"/>
<evidence type="ECO:0000313" key="1">
    <source>
        <dbReference type="EMBL" id="KAG2104657.1"/>
    </source>
</evidence>
<dbReference type="AlphaFoldDB" id="A0A9P7F3V5"/>
<gene>
    <name evidence="1" type="ORF">F5147DRAFT_536424</name>
</gene>
<dbReference type="OrthoDB" id="3264327at2759"/>
<keyword evidence="2" id="KW-1185">Reference proteome</keyword>
<dbReference type="RefSeq" id="XP_041290956.1">
    <property type="nucleotide sequence ID" value="XM_041430161.1"/>
</dbReference>
<comment type="caution">
    <text evidence="1">The sequence shown here is derived from an EMBL/GenBank/DDBJ whole genome shotgun (WGS) entry which is preliminary data.</text>
</comment>
<reference evidence="1" key="1">
    <citation type="journal article" date="2020" name="New Phytol.">
        <title>Comparative genomics reveals dynamic genome evolution in host specialist ectomycorrhizal fungi.</title>
        <authorList>
            <person name="Lofgren L.A."/>
            <person name="Nguyen N.H."/>
            <person name="Vilgalys R."/>
            <person name="Ruytinx J."/>
            <person name="Liao H.L."/>
            <person name="Branco S."/>
            <person name="Kuo A."/>
            <person name="LaButti K."/>
            <person name="Lipzen A."/>
            <person name="Andreopoulos W."/>
            <person name="Pangilinan J."/>
            <person name="Riley R."/>
            <person name="Hundley H."/>
            <person name="Na H."/>
            <person name="Barry K."/>
            <person name="Grigoriev I.V."/>
            <person name="Stajich J.E."/>
            <person name="Kennedy P.G."/>
        </authorList>
    </citation>
    <scope>NUCLEOTIDE SEQUENCE</scope>
    <source>
        <strain evidence="1">FC423</strain>
    </source>
</reference>
<evidence type="ECO:0000313" key="2">
    <source>
        <dbReference type="Proteomes" id="UP000823399"/>
    </source>
</evidence>